<accession>A0A2P6PT26</accession>
<dbReference type="PANTHER" id="PTHR28141">
    <property type="entry name" value="2',3'-CYCLIC-NUCLEOTIDE 3'-PHOSPHODIESTERASE"/>
    <property type="match status" value="1"/>
</dbReference>
<reference evidence="1 2" key="1">
    <citation type="journal article" date="2018" name="Nat. Genet.">
        <title>The Rosa genome provides new insights in the design of modern roses.</title>
        <authorList>
            <person name="Bendahmane M."/>
        </authorList>
    </citation>
    <scope>NUCLEOTIDE SEQUENCE [LARGE SCALE GENOMIC DNA]</scope>
    <source>
        <strain evidence="2">cv. Old Blush</strain>
    </source>
</reference>
<dbReference type="EMBL" id="PDCK01000044">
    <property type="protein sequence ID" value="PRQ25071.1"/>
    <property type="molecule type" value="Genomic_DNA"/>
</dbReference>
<dbReference type="GO" id="GO:0009187">
    <property type="term" value="P:cyclic nucleotide metabolic process"/>
    <property type="evidence" value="ECO:0007669"/>
    <property type="project" value="TreeGrafter"/>
</dbReference>
<evidence type="ECO:0000313" key="1">
    <source>
        <dbReference type="EMBL" id="PRQ25071.1"/>
    </source>
</evidence>
<organism evidence="1 2">
    <name type="scientific">Rosa chinensis</name>
    <name type="common">China rose</name>
    <dbReference type="NCBI Taxonomy" id="74649"/>
    <lineage>
        <taxon>Eukaryota</taxon>
        <taxon>Viridiplantae</taxon>
        <taxon>Streptophyta</taxon>
        <taxon>Embryophyta</taxon>
        <taxon>Tracheophyta</taxon>
        <taxon>Spermatophyta</taxon>
        <taxon>Magnoliopsida</taxon>
        <taxon>eudicotyledons</taxon>
        <taxon>Gunneridae</taxon>
        <taxon>Pentapetalae</taxon>
        <taxon>rosids</taxon>
        <taxon>fabids</taxon>
        <taxon>Rosales</taxon>
        <taxon>Rosaceae</taxon>
        <taxon>Rosoideae</taxon>
        <taxon>Rosoideae incertae sedis</taxon>
        <taxon>Rosa</taxon>
    </lineage>
</organism>
<keyword evidence="1" id="KW-0436">Ligase</keyword>
<dbReference type="Gene3D" id="3.90.1140.10">
    <property type="entry name" value="Cyclic phosphodiesterase"/>
    <property type="match status" value="1"/>
</dbReference>
<dbReference type="InterPro" id="IPR009097">
    <property type="entry name" value="Cyclic_Pdiesterase"/>
</dbReference>
<protein>
    <submittedName>
        <fullName evidence="1">Putative RNA ligase/cyclic nucleotide phosphodiesterase</fullName>
    </submittedName>
</protein>
<dbReference type="GO" id="GO:0016874">
    <property type="term" value="F:ligase activity"/>
    <property type="evidence" value="ECO:0007669"/>
    <property type="project" value="UniProtKB-KW"/>
</dbReference>
<dbReference type="AlphaFoldDB" id="A0A2P6PT26"/>
<dbReference type="InterPro" id="IPR012386">
    <property type="entry name" value="Cyclic-nucl_3Pdiesterase"/>
</dbReference>
<keyword evidence="2" id="KW-1185">Reference proteome</keyword>
<dbReference type="Gramene" id="PRQ25071">
    <property type="protein sequence ID" value="PRQ25071"/>
    <property type="gene ID" value="RchiOBHm_Chr6g0279581"/>
</dbReference>
<dbReference type="PANTHER" id="PTHR28141:SF1">
    <property type="entry name" value="2',3'-CYCLIC-NUCLEOTIDE 3'-PHOSPHODIESTERASE"/>
    <property type="match status" value="1"/>
</dbReference>
<name>A0A2P6PT26_ROSCH</name>
<proteinExistence type="predicted"/>
<comment type="caution">
    <text evidence="1">The sequence shown here is derived from an EMBL/GenBank/DDBJ whole genome shotgun (WGS) entry which is preliminary data.</text>
</comment>
<gene>
    <name evidence="1" type="ORF">RchiOBHm_Chr6g0279581</name>
</gene>
<evidence type="ECO:0000313" key="2">
    <source>
        <dbReference type="Proteomes" id="UP000238479"/>
    </source>
</evidence>
<dbReference type="SUPFAM" id="SSF55144">
    <property type="entry name" value="LigT-like"/>
    <property type="match status" value="1"/>
</dbReference>
<dbReference type="GO" id="GO:0004113">
    <property type="term" value="F:2',3'-cyclic-nucleotide 3'-phosphodiesterase activity"/>
    <property type="evidence" value="ECO:0007669"/>
    <property type="project" value="TreeGrafter"/>
</dbReference>
<dbReference type="Proteomes" id="UP000238479">
    <property type="component" value="Chromosome 6"/>
</dbReference>
<dbReference type="STRING" id="74649.A0A2P6PT26"/>
<sequence>MTTDATAIGSYSVWAIPPDDVSDRIKKVMLGLRDEFGGAPAEIEPHFPIVGSIRMTREDALNKLRTLIQSYPPGCISAFTARVDEIVARPFYYQCVCLRIHYSHQLKEISRCCSHKWGLRFPGVPYLSLLYGKLTEEERKKARDKVRGVYCI</sequence>